<keyword evidence="1" id="KW-0238">DNA-binding</keyword>
<feature type="non-terminal residue" evidence="4">
    <location>
        <position position="297"/>
    </location>
</feature>
<evidence type="ECO:0000313" key="5">
    <source>
        <dbReference type="Proteomes" id="UP000011514"/>
    </source>
</evidence>
<dbReference type="eggNOG" id="arCOG04506">
    <property type="taxonomic scope" value="Archaea"/>
</dbReference>
<dbReference type="Proteomes" id="UP000011514">
    <property type="component" value="Unassembled WGS sequence"/>
</dbReference>
<dbReference type="InterPro" id="IPR010998">
    <property type="entry name" value="Integrase_recombinase_N"/>
</dbReference>
<dbReference type="GO" id="GO:0003677">
    <property type="term" value="F:DNA binding"/>
    <property type="evidence" value="ECO:0007669"/>
    <property type="project" value="UniProtKB-KW"/>
</dbReference>
<proteinExistence type="predicted"/>
<sequence length="297" mass="33772">MTGRRSVETAIDDTFTKYLTDKGKGDAGEQGAYRTDAERELHRFRRWCLGETADSANASPPESWAGVVDGDTVRFADLDTTVFSDYARYLSTAGYAAGTVLTYYAHVASWCGWAHAQGYIPRHYARESDAEDPLPENDGRRPGDQQAWEPIHRDLITQFVDRRVSEAFDAWEPIHRDLITQFVDRRVSEAFDALGAIEVSHADRGDPESETWQAKQRARFEAYQRCREQALVYVVAYTGLRGSEFLSAPKEDREGRNGIRWRDVSFTDSSVTVFRKSREWKEASLPEPVIGPLKRYA</sequence>
<keyword evidence="2" id="KW-0233">DNA recombination</keyword>
<dbReference type="STRING" id="1227484.C471_09255"/>
<evidence type="ECO:0000256" key="1">
    <source>
        <dbReference type="ARBA" id="ARBA00023125"/>
    </source>
</evidence>
<reference evidence="4 5" key="1">
    <citation type="journal article" date="2014" name="PLoS Genet.">
        <title>Phylogenetically driven sequencing of extremely halophilic archaea reveals strategies for static and dynamic osmo-response.</title>
        <authorList>
            <person name="Becker E.A."/>
            <person name="Seitzer P.M."/>
            <person name="Tritt A."/>
            <person name="Larsen D."/>
            <person name="Krusor M."/>
            <person name="Yao A.I."/>
            <person name="Wu D."/>
            <person name="Madern D."/>
            <person name="Eisen J.A."/>
            <person name="Darling A.E."/>
            <person name="Facciotti M.T."/>
        </authorList>
    </citation>
    <scope>NUCLEOTIDE SEQUENCE [LARGE SCALE GENOMIC DNA]</scope>
    <source>
        <strain evidence="4 5">DSM 1137</strain>
    </source>
</reference>
<evidence type="ECO:0000313" key="4">
    <source>
        <dbReference type="EMBL" id="ELZ38746.1"/>
    </source>
</evidence>
<dbReference type="EMBL" id="AOJE01000051">
    <property type="protein sequence ID" value="ELZ38746.1"/>
    <property type="molecule type" value="Genomic_DNA"/>
</dbReference>
<dbReference type="SUPFAM" id="SSF56349">
    <property type="entry name" value="DNA breaking-rejoining enzymes"/>
    <property type="match status" value="1"/>
</dbReference>
<dbReference type="GO" id="GO:0006310">
    <property type="term" value="P:DNA recombination"/>
    <property type="evidence" value="ECO:0007669"/>
    <property type="project" value="UniProtKB-KW"/>
</dbReference>
<dbReference type="AlphaFoldDB" id="M0DTA6"/>
<dbReference type="Gene3D" id="1.10.443.10">
    <property type="entry name" value="Intergrase catalytic core"/>
    <property type="match status" value="1"/>
</dbReference>
<accession>M0DTA6</accession>
<dbReference type="InterPro" id="IPR013762">
    <property type="entry name" value="Integrase-like_cat_sf"/>
</dbReference>
<organism evidence="4 5">
    <name type="scientific">Halorubrum saccharovorum DSM 1137</name>
    <dbReference type="NCBI Taxonomy" id="1227484"/>
    <lineage>
        <taxon>Archaea</taxon>
        <taxon>Methanobacteriati</taxon>
        <taxon>Methanobacteriota</taxon>
        <taxon>Stenosarchaea group</taxon>
        <taxon>Halobacteria</taxon>
        <taxon>Halobacteriales</taxon>
        <taxon>Haloferacaceae</taxon>
        <taxon>Halorubrum</taxon>
    </lineage>
</organism>
<keyword evidence="5" id="KW-1185">Reference proteome</keyword>
<protein>
    <submittedName>
        <fullName evidence="4">Site-specific recombinase</fullName>
    </submittedName>
</protein>
<evidence type="ECO:0000256" key="3">
    <source>
        <dbReference type="SAM" id="MobiDB-lite"/>
    </source>
</evidence>
<dbReference type="GO" id="GO:0015074">
    <property type="term" value="P:DNA integration"/>
    <property type="evidence" value="ECO:0007669"/>
    <property type="project" value="InterPro"/>
</dbReference>
<gene>
    <name evidence="4" type="ORF">C471_09255</name>
</gene>
<evidence type="ECO:0000256" key="2">
    <source>
        <dbReference type="ARBA" id="ARBA00023172"/>
    </source>
</evidence>
<feature type="region of interest" description="Disordered" evidence="3">
    <location>
        <begin position="127"/>
        <end position="147"/>
    </location>
</feature>
<comment type="caution">
    <text evidence="4">The sequence shown here is derived from an EMBL/GenBank/DDBJ whole genome shotgun (WGS) entry which is preliminary data.</text>
</comment>
<dbReference type="InterPro" id="IPR011010">
    <property type="entry name" value="DNA_brk_join_enz"/>
</dbReference>
<dbReference type="Gene3D" id="1.10.150.130">
    <property type="match status" value="1"/>
</dbReference>
<name>M0DTA6_9EURY</name>